<evidence type="ECO:0000313" key="2">
    <source>
        <dbReference type="EMBL" id="AAS45797.1"/>
    </source>
</evidence>
<name>Q6RGQ6_STRLA</name>
<feature type="region of interest" description="Disordered" evidence="1">
    <location>
        <begin position="110"/>
        <end position="129"/>
    </location>
</feature>
<evidence type="ECO:0000256" key="1">
    <source>
        <dbReference type="SAM" id="MobiDB-lite"/>
    </source>
</evidence>
<organism evidence="2">
    <name type="scientific">Streptomyces lavendulae</name>
    <dbReference type="NCBI Taxonomy" id="1914"/>
    <lineage>
        <taxon>Bacteria</taxon>
        <taxon>Bacillati</taxon>
        <taxon>Actinomycetota</taxon>
        <taxon>Actinomycetes</taxon>
        <taxon>Kitasatosporales</taxon>
        <taxon>Streptomycetaceae</taxon>
        <taxon>Streptomyces</taxon>
    </lineage>
</organism>
<reference evidence="2" key="2">
    <citation type="journal article" date="2004" name="Microbiology">
        <title>Characterization of the Streptomyces lavendulae IMRU 3455 linear plasmid pSLV45.</title>
        <authorList>
            <person name="Hosted T.J."/>
            <person name="Wang T."/>
            <person name="Horan A.C."/>
        </authorList>
    </citation>
    <scope>NUCLEOTIDE SEQUENCE</scope>
    <source>
        <strain evidence="2">IMRU3455</strain>
        <plasmid evidence="2">linear plasmid pSLV45</plasmid>
    </source>
</reference>
<gene>
    <name evidence="2" type="primary">SLV.14</name>
</gene>
<reference evidence="2" key="1">
    <citation type="submission" date="2003-12" db="EMBL/GenBank/DDBJ databases">
        <authorList>
            <person name="Hosted T.J.Jr."/>
            <person name="Horan A.C."/>
            <person name="Wang T."/>
        </authorList>
    </citation>
    <scope>NUCLEOTIDE SEQUENCE</scope>
    <source>
        <strain evidence="2">IMRU3455</strain>
        <plasmid evidence="2">linear plasmid pSLV45</plasmid>
    </source>
</reference>
<geneLocation type="plasmid" evidence="2">
    <name>linear plasmid pSLV45</name>
</geneLocation>
<accession>Q6RGQ6</accession>
<dbReference type="EMBL" id="AY498874">
    <property type="protein sequence ID" value="AAS45797.1"/>
    <property type="molecule type" value="Genomic_DNA"/>
</dbReference>
<keyword evidence="2" id="KW-0614">Plasmid</keyword>
<proteinExistence type="predicted"/>
<protein>
    <submittedName>
        <fullName evidence="2">SLV.14</fullName>
    </submittedName>
</protein>
<sequence length="129" mass="12705">MSGPSEARSGPGVFVLGAFGCTVDPSARTSGLQSSEGVADSEGLCAAEGEGEGPMLRPAHSSTVPCRLATVASSHARCQSRRIVASWYSRATATAAAAGSAAGFFGSWAAGSPEQPASASPAARATGTM</sequence>
<dbReference type="AlphaFoldDB" id="Q6RGQ6"/>